<dbReference type="Pfam" id="PF06766">
    <property type="entry name" value="Hydrophobin_2"/>
    <property type="match status" value="1"/>
</dbReference>
<dbReference type="InterPro" id="IPR036686">
    <property type="entry name" value="Class_II_Hydrophobin_sf"/>
</dbReference>
<gene>
    <name evidence="4" type="ORF">EJ06DRAFT_20090</name>
</gene>
<dbReference type="CDD" id="cd23508">
    <property type="entry name" value="hydrophobin_II"/>
    <property type="match status" value="1"/>
</dbReference>
<accession>A0A6G1IB06</accession>
<dbReference type="Gene3D" id="3.20.120.10">
    <property type="entry name" value="Hydrophobin"/>
    <property type="match status" value="1"/>
</dbReference>
<evidence type="ECO:0000256" key="2">
    <source>
        <dbReference type="ARBA" id="ARBA00023157"/>
    </source>
</evidence>
<keyword evidence="2" id="KW-1015">Disulfide bond</keyword>
<dbReference type="OrthoDB" id="4500971at2759"/>
<dbReference type="SUPFAM" id="SSF101751">
    <property type="entry name" value="Hydrophobin II, HfbII"/>
    <property type="match status" value="1"/>
</dbReference>
<dbReference type="EMBL" id="ML996687">
    <property type="protein sequence ID" value="KAF2405296.1"/>
    <property type="molecule type" value="Genomic_DNA"/>
</dbReference>
<protein>
    <recommendedName>
        <fullName evidence="6">Hydrophobin</fullName>
    </recommendedName>
</protein>
<dbReference type="PANTHER" id="PTHR42341:SF1">
    <property type="entry name" value="HYDROPHOBIN"/>
    <property type="match status" value="1"/>
</dbReference>
<proteinExistence type="inferred from homology"/>
<evidence type="ECO:0000256" key="1">
    <source>
        <dbReference type="ARBA" id="ARBA00009576"/>
    </source>
</evidence>
<dbReference type="GO" id="GO:0005576">
    <property type="term" value="C:extracellular region"/>
    <property type="evidence" value="ECO:0007669"/>
    <property type="project" value="InterPro"/>
</dbReference>
<evidence type="ECO:0008006" key="6">
    <source>
        <dbReference type="Google" id="ProtNLM"/>
    </source>
</evidence>
<feature type="signal peptide" evidence="3">
    <location>
        <begin position="1"/>
        <end position="15"/>
    </location>
</feature>
<sequence>MLFTIALFALPLALAAPAADPSVEVPAALLYPRQAAVLCSGTTGNPQCCATDVLGLADLNCANPPTTPMNTTNFVNICSAIGQQAECCAIPILGQALICQKPI</sequence>
<name>A0A6G1IB06_9PEZI</name>
<keyword evidence="3" id="KW-0732">Signal</keyword>
<dbReference type="Proteomes" id="UP000799640">
    <property type="component" value="Unassembled WGS sequence"/>
</dbReference>
<reference evidence="4" key="1">
    <citation type="journal article" date="2020" name="Stud. Mycol.">
        <title>101 Dothideomycetes genomes: a test case for predicting lifestyles and emergence of pathogens.</title>
        <authorList>
            <person name="Haridas S."/>
            <person name="Albert R."/>
            <person name="Binder M."/>
            <person name="Bloem J."/>
            <person name="Labutti K."/>
            <person name="Salamov A."/>
            <person name="Andreopoulos B."/>
            <person name="Baker S."/>
            <person name="Barry K."/>
            <person name="Bills G."/>
            <person name="Bluhm B."/>
            <person name="Cannon C."/>
            <person name="Castanera R."/>
            <person name="Culley D."/>
            <person name="Daum C."/>
            <person name="Ezra D."/>
            <person name="Gonzalez J."/>
            <person name="Henrissat B."/>
            <person name="Kuo A."/>
            <person name="Liang C."/>
            <person name="Lipzen A."/>
            <person name="Lutzoni F."/>
            <person name="Magnuson J."/>
            <person name="Mondo S."/>
            <person name="Nolan M."/>
            <person name="Ohm R."/>
            <person name="Pangilinan J."/>
            <person name="Park H.-J."/>
            <person name="Ramirez L."/>
            <person name="Alfaro M."/>
            <person name="Sun H."/>
            <person name="Tritt A."/>
            <person name="Yoshinaga Y."/>
            <person name="Zwiers L.-H."/>
            <person name="Turgeon B."/>
            <person name="Goodwin S."/>
            <person name="Spatafora J."/>
            <person name="Crous P."/>
            <person name="Grigoriev I."/>
        </authorList>
    </citation>
    <scope>NUCLEOTIDE SEQUENCE</scope>
    <source>
        <strain evidence="4">CBS 262.69</strain>
    </source>
</reference>
<dbReference type="PANTHER" id="PTHR42341">
    <property type="entry name" value="HYDROPHOBIN"/>
    <property type="match status" value="1"/>
</dbReference>
<comment type="similarity">
    <text evidence="1">Belongs to the cerato-ulmin hydrophobin family.</text>
</comment>
<dbReference type="InterPro" id="IPR010636">
    <property type="entry name" value="Class_II_hydrophobin"/>
</dbReference>
<evidence type="ECO:0000256" key="3">
    <source>
        <dbReference type="SAM" id="SignalP"/>
    </source>
</evidence>
<evidence type="ECO:0000313" key="5">
    <source>
        <dbReference type="Proteomes" id="UP000799640"/>
    </source>
</evidence>
<evidence type="ECO:0000313" key="4">
    <source>
        <dbReference type="EMBL" id="KAF2405296.1"/>
    </source>
</evidence>
<feature type="chain" id="PRO_5026291883" description="Hydrophobin" evidence="3">
    <location>
        <begin position="16"/>
        <end position="103"/>
    </location>
</feature>
<organism evidence="4 5">
    <name type="scientific">Trichodelitschia bisporula</name>
    <dbReference type="NCBI Taxonomy" id="703511"/>
    <lineage>
        <taxon>Eukaryota</taxon>
        <taxon>Fungi</taxon>
        <taxon>Dikarya</taxon>
        <taxon>Ascomycota</taxon>
        <taxon>Pezizomycotina</taxon>
        <taxon>Dothideomycetes</taxon>
        <taxon>Dothideomycetes incertae sedis</taxon>
        <taxon>Phaeotrichales</taxon>
        <taxon>Phaeotrichaceae</taxon>
        <taxon>Trichodelitschia</taxon>
    </lineage>
</organism>
<dbReference type="AlphaFoldDB" id="A0A6G1IB06"/>
<keyword evidence="5" id="KW-1185">Reference proteome</keyword>